<evidence type="ECO:0000313" key="3">
    <source>
        <dbReference type="Proteomes" id="UP000011115"/>
    </source>
</evidence>
<evidence type="ECO:0000313" key="2">
    <source>
        <dbReference type="EnsemblPlants" id="PGSC0003DMT400097173"/>
    </source>
</evidence>
<dbReference type="Proteomes" id="UP000011115">
    <property type="component" value="Unassembled WGS sequence"/>
</dbReference>
<organism evidence="2 3">
    <name type="scientific">Solanum tuberosum</name>
    <name type="common">Potato</name>
    <dbReference type="NCBI Taxonomy" id="4113"/>
    <lineage>
        <taxon>Eukaryota</taxon>
        <taxon>Viridiplantae</taxon>
        <taxon>Streptophyta</taxon>
        <taxon>Embryophyta</taxon>
        <taxon>Tracheophyta</taxon>
        <taxon>Spermatophyta</taxon>
        <taxon>Magnoliopsida</taxon>
        <taxon>eudicotyledons</taxon>
        <taxon>Gunneridae</taxon>
        <taxon>Pentapetalae</taxon>
        <taxon>asterids</taxon>
        <taxon>lamiids</taxon>
        <taxon>Solanales</taxon>
        <taxon>Solanaceae</taxon>
        <taxon>Solanoideae</taxon>
        <taxon>Solaneae</taxon>
        <taxon>Solanum</taxon>
    </lineage>
</organism>
<accession>M1E025</accession>
<evidence type="ECO:0000256" key="1">
    <source>
        <dbReference type="SAM" id="MobiDB-lite"/>
    </source>
</evidence>
<feature type="compositionally biased region" description="Basic and acidic residues" evidence="1">
    <location>
        <begin position="1"/>
        <end position="30"/>
    </location>
</feature>
<name>M1E025_SOLTU</name>
<keyword evidence="3" id="KW-1185">Reference proteome</keyword>
<proteinExistence type="predicted"/>
<dbReference type="Gramene" id="PGSC0003DMT400097173">
    <property type="protein sequence ID" value="PGSC0003DMT400097173"/>
    <property type="gene ID" value="PGSC0003DMG400046744"/>
</dbReference>
<reference evidence="2" key="2">
    <citation type="submission" date="2015-06" db="UniProtKB">
        <authorList>
            <consortium name="EnsemblPlants"/>
        </authorList>
    </citation>
    <scope>IDENTIFICATION</scope>
    <source>
        <strain evidence="2">DM1-3 516 R44</strain>
    </source>
</reference>
<dbReference type="EnsemblPlants" id="PGSC0003DMT400097173">
    <property type="protein sequence ID" value="PGSC0003DMT400097173"/>
    <property type="gene ID" value="PGSC0003DMG400046744"/>
</dbReference>
<dbReference type="HOGENOM" id="CLU_2254956_0_0_1"/>
<sequence>MHPKLAREKIDNKEHDNKRKEPNQEGEAKNKNHKKSHEARINQPTGSFPRKLASGKLVGNPEDWNEVTSKRKKGNQQTYHSNDRAITKEYAGHNTNQFASLEDI</sequence>
<dbReference type="InParanoid" id="M1E025"/>
<dbReference type="AlphaFoldDB" id="M1E025"/>
<dbReference type="PaxDb" id="4113-PGSC0003DMT400097173"/>
<reference evidence="3" key="1">
    <citation type="journal article" date="2011" name="Nature">
        <title>Genome sequence and analysis of the tuber crop potato.</title>
        <authorList>
            <consortium name="The Potato Genome Sequencing Consortium"/>
        </authorList>
    </citation>
    <scope>NUCLEOTIDE SEQUENCE [LARGE SCALE GENOMIC DNA]</scope>
    <source>
        <strain evidence="3">cv. DM1-3 516 R44</strain>
    </source>
</reference>
<protein>
    <submittedName>
        <fullName evidence="2">Uncharacterized protein</fullName>
    </submittedName>
</protein>
<feature type="region of interest" description="Disordered" evidence="1">
    <location>
        <begin position="1"/>
        <end position="80"/>
    </location>
</feature>